<organism evidence="1 2">
    <name type="scientific">Yersinia mollaretii (strain ATCC 43969 / DSM 18520 / CIP 103324 / CNY 7263 / WAIP 204)</name>
    <dbReference type="NCBI Taxonomy" id="349967"/>
    <lineage>
        <taxon>Bacteria</taxon>
        <taxon>Pseudomonadati</taxon>
        <taxon>Pseudomonadota</taxon>
        <taxon>Gammaproteobacteria</taxon>
        <taxon>Enterobacterales</taxon>
        <taxon>Yersiniaceae</taxon>
        <taxon>Yersinia</taxon>
    </lineage>
</organism>
<evidence type="ECO:0000313" key="2">
    <source>
        <dbReference type="Proteomes" id="UP000003027"/>
    </source>
</evidence>
<name>A0ABM9YBF7_YERMW</name>
<gene>
    <name evidence="1" type="ORF">ymoll0001_29090</name>
</gene>
<proteinExistence type="predicted"/>
<keyword evidence="2" id="KW-1185">Reference proteome</keyword>
<dbReference type="EMBL" id="AALD02000010">
    <property type="protein sequence ID" value="EEQ11233.1"/>
    <property type="molecule type" value="Genomic_DNA"/>
</dbReference>
<evidence type="ECO:0000313" key="1">
    <source>
        <dbReference type="EMBL" id="EEQ11233.1"/>
    </source>
</evidence>
<protein>
    <recommendedName>
        <fullName evidence="3">YD repeat-containing protein</fullName>
    </recommendedName>
</protein>
<comment type="caution">
    <text evidence="1">The sequence shown here is derived from an EMBL/GenBank/DDBJ whole genome shotgun (WGS) entry which is preliminary data.</text>
</comment>
<dbReference type="Proteomes" id="UP000003027">
    <property type="component" value="Unassembled WGS sequence"/>
</dbReference>
<sequence>MFIFSSNVHSSEKVCSKDMVSTNAFNNFILVQEQSFNDSLKKSSVHIVSKDDYINNNAYVEFDDCGALLKFRSNRTIKSRNKDNVLVTQFDIAMDKNNKSWDYNMTFKMYLLEQGGATRNLMIQKMSGEFLTGSNGEINKAEDASNIIVGKNHESGRAVTTFLIDDKGRLSESNRVSTLKNDNVNTVFNYDSQNRLIQTSSGSTTEEFTYGSDNRELGSKNVQKFFTTETTITTCKDWNKFGRCTNAKQNISILIKDDKGEGEHVYNHLADVKYNYVY</sequence>
<accession>A0ABM9YBF7</accession>
<reference evidence="1" key="1">
    <citation type="submission" date="2008-12" db="EMBL/GenBank/DDBJ databases">
        <title>Annotation of the Yersinia mollaretii ATCC 43969 genome.</title>
        <authorList>
            <person name="Read T.D."/>
            <person name="Akmal A."/>
            <person name="Bishop-Lilly K."/>
            <person name="Chen P.E."/>
            <person name="Cook C."/>
            <person name="Kiley M.P."/>
            <person name="Lentz S."/>
            <person name="Mateczun A."/>
            <person name="Nagarajan N."/>
            <person name="Nolan N."/>
            <person name="Osborne B.I."/>
            <person name="Pop M."/>
            <person name="Sozhamannan S."/>
            <person name="Stewart A.C."/>
            <person name="Sulakvelidze A."/>
            <person name="Thomason B."/>
            <person name="Willner K."/>
            <person name="Zwick M.E."/>
        </authorList>
    </citation>
    <scope>NUCLEOTIDE SEQUENCE [LARGE SCALE GENOMIC DNA]</scope>
    <source>
        <strain evidence="1">ATCC 43969</strain>
    </source>
</reference>
<evidence type="ECO:0008006" key="3">
    <source>
        <dbReference type="Google" id="ProtNLM"/>
    </source>
</evidence>